<accession>A0ABS4ZLW1</accession>
<evidence type="ECO:0000313" key="3">
    <source>
        <dbReference type="Proteomes" id="UP000694460"/>
    </source>
</evidence>
<name>A0ABS4ZLW1_9MYCO</name>
<dbReference type="Proteomes" id="UP000694460">
    <property type="component" value="Unassembled WGS sequence"/>
</dbReference>
<keyword evidence="1" id="KW-1133">Transmembrane helix</keyword>
<feature type="transmembrane region" description="Helical" evidence="1">
    <location>
        <begin position="56"/>
        <end position="74"/>
    </location>
</feature>
<organism evidence="2 3">
    <name type="scientific">Mycolicibacterium lutetiense</name>
    <dbReference type="NCBI Taxonomy" id="1641992"/>
    <lineage>
        <taxon>Bacteria</taxon>
        <taxon>Bacillati</taxon>
        <taxon>Actinomycetota</taxon>
        <taxon>Actinomycetes</taxon>
        <taxon>Mycobacteriales</taxon>
        <taxon>Mycobacteriaceae</taxon>
        <taxon>Mycolicibacterium</taxon>
    </lineage>
</organism>
<evidence type="ECO:0000256" key="1">
    <source>
        <dbReference type="SAM" id="Phobius"/>
    </source>
</evidence>
<reference evidence="2 3" key="1">
    <citation type="submission" date="2021-03" db="EMBL/GenBank/DDBJ databases">
        <title>Sequencing the genomes of 1000 actinobacteria strains.</title>
        <authorList>
            <person name="Klenk H.-P."/>
        </authorList>
    </citation>
    <scope>NUCLEOTIDE SEQUENCE [LARGE SCALE GENOMIC DNA]</scope>
    <source>
        <strain evidence="2 3">DSM 46713</strain>
    </source>
</reference>
<evidence type="ECO:0000313" key="2">
    <source>
        <dbReference type="EMBL" id="MBP2450143.1"/>
    </source>
</evidence>
<keyword evidence="3" id="KW-1185">Reference proteome</keyword>
<sequence length="179" mass="19504">MSTAPPEELQARIRRWSRIQNLAGGMALVGIALPFATLGIAVLVQQVTGDDGVFPVLVWMIWVGIALLVVGAFLETEAQDRVREASFAAGYQSVGMVEFRNEEPSSDIGGPDTFTLVISADVPGQIKLHRRLHSQDYPADADVHIGQIVVFRHTNHDPDDLDDIQFVRFAGIGGRKGQS</sequence>
<comment type="caution">
    <text evidence="2">The sequence shown here is derived from an EMBL/GenBank/DDBJ whole genome shotgun (WGS) entry which is preliminary data.</text>
</comment>
<dbReference type="EMBL" id="JAGIOP010000001">
    <property type="protein sequence ID" value="MBP2450143.1"/>
    <property type="molecule type" value="Genomic_DNA"/>
</dbReference>
<proteinExistence type="predicted"/>
<keyword evidence="1" id="KW-0812">Transmembrane</keyword>
<keyword evidence="1" id="KW-0472">Membrane</keyword>
<protein>
    <submittedName>
        <fullName evidence="2">Uncharacterized protein</fullName>
    </submittedName>
</protein>
<feature type="transmembrane region" description="Helical" evidence="1">
    <location>
        <begin position="21"/>
        <end position="44"/>
    </location>
</feature>
<dbReference type="RefSeq" id="WP_209912481.1">
    <property type="nucleotide sequence ID" value="NZ_JAGIOP010000001.1"/>
</dbReference>
<gene>
    <name evidence="2" type="ORF">JOF57_000028</name>
</gene>